<dbReference type="AlphaFoldDB" id="A0A1L9VXJ1"/>
<keyword evidence="2" id="KW-1185">Reference proteome</keyword>
<reference evidence="2" key="1">
    <citation type="journal article" date="2017" name="Genome Biol.">
        <title>Comparative genomics reveals high biological diversity and specific adaptations in the industrially and medically important fungal genus Aspergillus.</title>
        <authorList>
            <person name="de Vries R.P."/>
            <person name="Riley R."/>
            <person name="Wiebenga A."/>
            <person name="Aguilar-Osorio G."/>
            <person name="Amillis S."/>
            <person name="Uchima C.A."/>
            <person name="Anderluh G."/>
            <person name="Asadollahi M."/>
            <person name="Askin M."/>
            <person name="Barry K."/>
            <person name="Battaglia E."/>
            <person name="Bayram O."/>
            <person name="Benocci T."/>
            <person name="Braus-Stromeyer S.A."/>
            <person name="Caldana C."/>
            <person name="Canovas D."/>
            <person name="Cerqueira G.C."/>
            <person name="Chen F."/>
            <person name="Chen W."/>
            <person name="Choi C."/>
            <person name="Clum A."/>
            <person name="Dos Santos R.A."/>
            <person name="Damasio A.R."/>
            <person name="Diallinas G."/>
            <person name="Emri T."/>
            <person name="Fekete E."/>
            <person name="Flipphi M."/>
            <person name="Freyberg S."/>
            <person name="Gallo A."/>
            <person name="Gournas C."/>
            <person name="Habgood R."/>
            <person name="Hainaut M."/>
            <person name="Harispe M.L."/>
            <person name="Henrissat B."/>
            <person name="Hilden K.S."/>
            <person name="Hope R."/>
            <person name="Hossain A."/>
            <person name="Karabika E."/>
            <person name="Karaffa L."/>
            <person name="Karanyi Z."/>
            <person name="Krasevec N."/>
            <person name="Kuo A."/>
            <person name="Kusch H."/>
            <person name="LaButti K."/>
            <person name="Lagendijk E.L."/>
            <person name="Lapidus A."/>
            <person name="Levasseur A."/>
            <person name="Lindquist E."/>
            <person name="Lipzen A."/>
            <person name="Logrieco A.F."/>
            <person name="MacCabe A."/>
            <person name="Maekelae M.R."/>
            <person name="Malavazi I."/>
            <person name="Melin P."/>
            <person name="Meyer V."/>
            <person name="Mielnichuk N."/>
            <person name="Miskei M."/>
            <person name="Molnar A.P."/>
            <person name="Mule G."/>
            <person name="Ngan C.Y."/>
            <person name="Orejas M."/>
            <person name="Orosz E."/>
            <person name="Ouedraogo J.P."/>
            <person name="Overkamp K.M."/>
            <person name="Park H.-S."/>
            <person name="Perrone G."/>
            <person name="Piumi F."/>
            <person name="Punt P.J."/>
            <person name="Ram A.F."/>
            <person name="Ramon A."/>
            <person name="Rauscher S."/>
            <person name="Record E."/>
            <person name="Riano-Pachon D.M."/>
            <person name="Robert V."/>
            <person name="Roehrig J."/>
            <person name="Ruller R."/>
            <person name="Salamov A."/>
            <person name="Salih N.S."/>
            <person name="Samson R.A."/>
            <person name="Sandor E."/>
            <person name="Sanguinetti M."/>
            <person name="Schuetze T."/>
            <person name="Sepcic K."/>
            <person name="Shelest E."/>
            <person name="Sherlock G."/>
            <person name="Sophianopoulou V."/>
            <person name="Squina F.M."/>
            <person name="Sun H."/>
            <person name="Susca A."/>
            <person name="Todd R.B."/>
            <person name="Tsang A."/>
            <person name="Unkles S.E."/>
            <person name="van de Wiele N."/>
            <person name="van Rossen-Uffink D."/>
            <person name="Oliveira J.V."/>
            <person name="Vesth T.C."/>
            <person name="Visser J."/>
            <person name="Yu J.-H."/>
            <person name="Zhou M."/>
            <person name="Andersen M.R."/>
            <person name="Archer D.B."/>
            <person name="Baker S.E."/>
            <person name="Benoit I."/>
            <person name="Brakhage A.A."/>
            <person name="Braus G.H."/>
            <person name="Fischer R."/>
            <person name="Frisvad J.C."/>
            <person name="Goldman G.H."/>
            <person name="Houbraken J."/>
            <person name="Oakley B."/>
            <person name="Pocsi I."/>
            <person name="Scazzocchio C."/>
            <person name="Seiboth B."/>
            <person name="vanKuyk P.A."/>
            <person name="Wortman J."/>
            <person name="Dyer P.S."/>
            <person name="Grigoriev I.V."/>
        </authorList>
    </citation>
    <scope>NUCLEOTIDE SEQUENCE [LARGE SCALE GENOMIC DNA]</scope>
    <source>
        <strain evidence="2">CBS 516.65</strain>
    </source>
</reference>
<proteinExistence type="predicted"/>
<sequence>MASSSSIAFQAVQASLDTSILLQPPQKWTNSHLDVARVKATKDVTTEHMLGHQYVPVDGNPGMRTSLCDYTGH</sequence>
<name>A0A1L9VXJ1_ASPGL</name>
<protein>
    <submittedName>
        <fullName evidence="1">Uncharacterized protein</fullName>
    </submittedName>
</protein>
<evidence type="ECO:0000313" key="1">
    <source>
        <dbReference type="EMBL" id="OJJ88634.1"/>
    </source>
</evidence>
<dbReference type="OrthoDB" id="4198549at2759"/>
<dbReference type="EMBL" id="KV878889">
    <property type="protein sequence ID" value="OJJ88634.1"/>
    <property type="molecule type" value="Genomic_DNA"/>
</dbReference>
<organism evidence="1 2">
    <name type="scientific">Aspergillus glaucus CBS 516.65</name>
    <dbReference type="NCBI Taxonomy" id="1160497"/>
    <lineage>
        <taxon>Eukaryota</taxon>
        <taxon>Fungi</taxon>
        <taxon>Dikarya</taxon>
        <taxon>Ascomycota</taxon>
        <taxon>Pezizomycotina</taxon>
        <taxon>Eurotiomycetes</taxon>
        <taxon>Eurotiomycetidae</taxon>
        <taxon>Eurotiales</taxon>
        <taxon>Aspergillaceae</taxon>
        <taxon>Aspergillus</taxon>
        <taxon>Aspergillus subgen. Aspergillus</taxon>
    </lineage>
</organism>
<dbReference type="VEuPathDB" id="FungiDB:ASPGLDRAFT_727670"/>
<dbReference type="GeneID" id="34465894"/>
<dbReference type="RefSeq" id="XP_022405310.1">
    <property type="nucleotide sequence ID" value="XM_022549634.1"/>
</dbReference>
<accession>A0A1L9VXJ1</accession>
<gene>
    <name evidence="1" type="ORF">ASPGLDRAFT_727670</name>
</gene>
<dbReference type="Proteomes" id="UP000184300">
    <property type="component" value="Unassembled WGS sequence"/>
</dbReference>
<evidence type="ECO:0000313" key="2">
    <source>
        <dbReference type="Proteomes" id="UP000184300"/>
    </source>
</evidence>